<keyword evidence="6" id="KW-1185">Reference proteome</keyword>
<dbReference type="InterPro" id="IPR011043">
    <property type="entry name" value="Gal_Oxase/kelch_b-propeller"/>
</dbReference>
<evidence type="ECO:0000256" key="3">
    <source>
        <dbReference type="SAM" id="MobiDB-lite"/>
    </source>
</evidence>
<evidence type="ECO:0000256" key="4">
    <source>
        <dbReference type="SAM" id="Phobius"/>
    </source>
</evidence>
<dbReference type="AlphaFoldDB" id="A0A8H6N7D1"/>
<keyword evidence="4" id="KW-1133">Transmembrane helix</keyword>
<keyword evidence="4" id="KW-0812">Transmembrane</keyword>
<proteinExistence type="predicted"/>
<keyword evidence="4" id="KW-0472">Membrane</keyword>
<dbReference type="Proteomes" id="UP000639643">
    <property type="component" value="Unassembled WGS sequence"/>
</dbReference>
<evidence type="ECO:0000256" key="1">
    <source>
        <dbReference type="ARBA" id="ARBA00022441"/>
    </source>
</evidence>
<dbReference type="InterPro" id="IPR015915">
    <property type="entry name" value="Kelch-typ_b-propeller"/>
</dbReference>
<comment type="caution">
    <text evidence="5">The sequence shown here is derived from an EMBL/GenBank/DDBJ whole genome shotgun (WGS) entry which is preliminary data.</text>
</comment>
<dbReference type="OrthoDB" id="540004at2759"/>
<accession>A0A8H6N7D1</accession>
<organism evidence="5 6">
    <name type="scientific">Colletotrichum musicola</name>
    <dbReference type="NCBI Taxonomy" id="2175873"/>
    <lineage>
        <taxon>Eukaryota</taxon>
        <taxon>Fungi</taxon>
        <taxon>Dikarya</taxon>
        <taxon>Ascomycota</taxon>
        <taxon>Pezizomycotina</taxon>
        <taxon>Sordariomycetes</taxon>
        <taxon>Hypocreomycetidae</taxon>
        <taxon>Glomerellales</taxon>
        <taxon>Glomerellaceae</taxon>
        <taxon>Colletotrichum</taxon>
        <taxon>Colletotrichum orchidearum species complex</taxon>
    </lineage>
</organism>
<dbReference type="SUPFAM" id="SSF50965">
    <property type="entry name" value="Galactose oxidase, central domain"/>
    <property type="match status" value="1"/>
</dbReference>
<dbReference type="PANTHER" id="PTHR46228">
    <property type="entry name" value="KELCH DOMAIN-CONTAINING PROTEIN"/>
    <property type="match status" value="1"/>
</dbReference>
<dbReference type="Gene3D" id="2.120.10.80">
    <property type="entry name" value="Kelch-type beta propeller"/>
    <property type="match status" value="1"/>
</dbReference>
<keyword evidence="1" id="KW-0880">Kelch repeat</keyword>
<dbReference type="Pfam" id="PF24681">
    <property type="entry name" value="Kelch_KLHDC2_KLHL20_DRC7"/>
    <property type="match status" value="1"/>
</dbReference>
<reference evidence="5" key="1">
    <citation type="journal article" date="2020" name="Phytopathology">
        <title>Genome Sequence Resources of Colletotrichum truncatum, C. plurivorum, C. musicola, and C. sojae: Four Species Pathogenic to Soybean (Glycine max).</title>
        <authorList>
            <person name="Rogerio F."/>
            <person name="Boufleur T.R."/>
            <person name="Ciampi-Guillardi M."/>
            <person name="Sukno S.A."/>
            <person name="Thon M.R."/>
            <person name="Massola Junior N.S."/>
            <person name="Baroncelli R."/>
        </authorList>
    </citation>
    <scope>NUCLEOTIDE SEQUENCE</scope>
    <source>
        <strain evidence="5">LFN0074</strain>
    </source>
</reference>
<feature type="transmembrane region" description="Helical" evidence="4">
    <location>
        <begin position="543"/>
        <end position="567"/>
    </location>
</feature>
<keyword evidence="2" id="KW-0677">Repeat</keyword>
<evidence type="ECO:0000313" key="6">
    <source>
        <dbReference type="Proteomes" id="UP000639643"/>
    </source>
</evidence>
<sequence>MFIGQDCLTLLIQVKQLHDIASYCVTPFVRCGIVTLGVLIGQVSCRSDRGLGIGTDEITQQLVSGEIFLPFHSITFIILGFSRSICNLETDIITRDSHIADEELLASVEKYDKPVNCLCILFVPLLPNVTNSMDGVPKTAFVIGQYLYVDGGWVNLTSRNDNKRKDWSNITFSIDLSGSWRPDDVQARQIRKPAPTTGRQAYFLDASSNNTVYGWGGLIEGDNPTSRTPLGKFVADGSGGGSWSTEFESQASHVGLDSLSRSHGGAVASTPEGGFYFGGMWEKTAKSSPGVWIPDYFQFNSTSPKTAWVNHTNSENGPFSPSSPSRTLYAASAHYIPDFGNGLIIIIGGSTYSPESGKSEDLGSETLWLLDPVTNKWYSQKTTGDKPRPQRRWPCTVGAPSRNGTYEIFMFGGKDDDDHFDDVSILSLPGFVWKGANSQAKAGTGRAFMSCVRAGNRQMIVVGGDSRRAIDTFPKGLGVFDMTDLIWKDSYDAGAAETTSRMHSICLLGNRGVADFKDHGLKDLFNSSRSQEPSDSKETQLPVGAIAGGVVGGVSLVALVLAVILILRRRRKRRAQVAPPADVYPTDTKRPHMGPAAVSYVSEMPAASNVSEMAEASNYSELPAELSNPGGVNGGNTRSHPAELDATTSHRTTP</sequence>
<name>A0A8H6N7D1_9PEZI</name>
<evidence type="ECO:0000313" key="5">
    <source>
        <dbReference type="EMBL" id="KAF6823127.1"/>
    </source>
</evidence>
<evidence type="ECO:0000256" key="2">
    <source>
        <dbReference type="ARBA" id="ARBA00022737"/>
    </source>
</evidence>
<dbReference type="PANTHER" id="PTHR46228:SF2">
    <property type="entry name" value="KELCH REPEAT PROTEIN (AFU_ORTHOLOGUE AFUA_4G14350)"/>
    <property type="match status" value="1"/>
</dbReference>
<feature type="region of interest" description="Disordered" evidence="3">
    <location>
        <begin position="617"/>
        <end position="654"/>
    </location>
</feature>
<protein>
    <submittedName>
        <fullName evidence="5">Kelch repeat protein</fullName>
    </submittedName>
</protein>
<dbReference type="EMBL" id="WIGM01000515">
    <property type="protein sequence ID" value="KAF6823127.1"/>
    <property type="molecule type" value="Genomic_DNA"/>
</dbReference>
<gene>
    <name evidence="5" type="ORF">CMUS01_10828</name>
</gene>